<evidence type="ECO:0000256" key="1">
    <source>
        <dbReference type="ARBA" id="ARBA00004123"/>
    </source>
</evidence>
<name>A0AAX4H4K6_9ASCO</name>
<dbReference type="Gene3D" id="3.30.160.60">
    <property type="entry name" value="Classic Zinc Finger"/>
    <property type="match status" value="3"/>
</dbReference>
<feature type="compositionally biased region" description="Acidic residues" evidence="10">
    <location>
        <begin position="420"/>
        <end position="431"/>
    </location>
</feature>
<dbReference type="AlphaFoldDB" id="A0AAX4H4K6"/>
<accession>A0AAX4H4K6</accession>
<keyword evidence="13" id="KW-1185">Reference proteome</keyword>
<organism evidence="12 13">
    <name type="scientific">Australozyma saopauloensis</name>
    <dbReference type="NCBI Taxonomy" id="291208"/>
    <lineage>
        <taxon>Eukaryota</taxon>
        <taxon>Fungi</taxon>
        <taxon>Dikarya</taxon>
        <taxon>Ascomycota</taxon>
        <taxon>Saccharomycotina</taxon>
        <taxon>Pichiomycetes</taxon>
        <taxon>Metschnikowiaceae</taxon>
        <taxon>Australozyma</taxon>
    </lineage>
</organism>
<dbReference type="SMART" id="SM00355">
    <property type="entry name" value="ZnF_C2H2"/>
    <property type="match status" value="2"/>
</dbReference>
<dbReference type="SUPFAM" id="SSF57667">
    <property type="entry name" value="beta-beta-alpha zinc fingers"/>
    <property type="match status" value="1"/>
</dbReference>
<evidence type="ECO:0000313" key="13">
    <source>
        <dbReference type="Proteomes" id="UP001338582"/>
    </source>
</evidence>
<evidence type="ECO:0000256" key="9">
    <source>
        <dbReference type="PROSITE-ProRule" id="PRU00042"/>
    </source>
</evidence>
<proteinExistence type="predicted"/>
<evidence type="ECO:0000256" key="4">
    <source>
        <dbReference type="ARBA" id="ARBA00022771"/>
    </source>
</evidence>
<feature type="domain" description="C2H2-type" evidence="11">
    <location>
        <begin position="459"/>
        <end position="486"/>
    </location>
</feature>
<evidence type="ECO:0000313" key="12">
    <source>
        <dbReference type="EMBL" id="WPK23453.1"/>
    </source>
</evidence>
<feature type="region of interest" description="Disordered" evidence="10">
    <location>
        <begin position="578"/>
        <end position="597"/>
    </location>
</feature>
<dbReference type="KEGG" id="asau:88171762"/>
<keyword evidence="5" id="KW-0862">Zinc</keyword>
<evidence type="ECO:0000256" key="5">
    <source>
        <dbReference type="ARBA" id="ARBA00022833"/>
    </source>
</evidence>
<dbReference type="GO" id="GO:0071468">
    <property type="term" value="P:cellular response to acidic pH"/>
    <property type="evidence" value="ECO:0007669"/>
    <property type="project" value="UniProtKB-ARBA"/>
</dbReference>
<dbReference type="GO" id="GO:0000981">
    <property type="term" value="F:DNA-binding transcription factor activity, RNA polymerase II-specific"/>
    <property type="evidence" value="ECO:0007669"/>
    <property type="project" value="TreeGrafter"/>
</dbReference>
<protein>
    <recommendedName>
        <fullName evidence="11">C2H2-type domain-containing protein</fullName>
    </recommendedName>
</protein>
<dbReference type="InterPro" id="IPR036236">
    <property type="entry name" value="Znf_C2H2_sf"/>
</dbReference>
<keyword evidence="7" id="KW-0804">Transcription</keyword>
<gene>
    <name evidence="12" type="ORF">PUMCH_000694</name>
</gene>
<dbReference type="GO" id="GO:0071248">
    <property type="term" value="P:cellular response to metal ion"/>
    <property type="evidence" value="ECO:0007669"/>
    <property type="project" value="UniProtKB-ARBA"/>
</dbReference>
<evidence type="ECO:0000256" key="7">
    <source>
        <dbReference type="ARBA" id="ARBA00023163"/>
    </source>
</evidence>
<dbReference type="Pfam" id="PF00096">
    <property type="entry name" value="zf-C2H2"/>
    <property type="match status" value="2"/>
</dbReference>
<feature type="region of interest" description="Disordered" evidence="10">
    <location>
        <begin position="331"/>
        <end position="432"/>
    </location>
</feature>
<keyword evidence="8" id="KW-0539">Nucleus</keyword>
<reference evidence="12 13" key="1">
    <citation type="submission" date="2023-10" db="EMBL/GenBank/DDBJ databases">
        <title>Draft Genome Sequence of Candida saopaulonensis from a very Premature Infant with Sepsis.</title>
        <authorList>
            <person name="Ning Y."/>
            <person name="Dai R."/>
            <person name="Xiao M."/>
            <person name="Xu Y."/>
            <person name="Yan Q."/>
            <person name="Zhang L."/>
        </authorList>
    </citation>
    <scope>NUCLEOTIDE SEQUENCE [LARGE SCALE GENOMIC DNA]</scope>
    <source>
        <strain evidence="12 13">19XY460</strain>
    </source>
</reference>
<dbReference type="InterPro" id="IPR013087">
    <property type="entry name" value="Znf_C2H2_type"/>
</dbReference>
<dbReference type="PANTHER" id="PTHR23235">
    <property type="entry name" value="KRUEPPEL-LIKE TRANSCRIPTION FACTOR"/>
    <property type="match status" value="1"/>
</dbReference>
<keyword evidence="4 9" id="KW-0863">Zinc-finger</keyword>
<evidence type="ECO:0000256" key="2">
    <source>
        <dbReference type="ARBA" id="ARBA00022723"/>
    </source>
</evidence>
<dbReference type="GO" id="GO:0005634">
    <property type="term" value="C:nucleus"/>
    <property type="evidence" value="ECO:0007669"/>
    <property type="project" value="UniProtKB-SubCell"/>
</dbReference>
<keyword evidence="3" id="KW-0677">Repeat</keyword>
<evidence type="ECO:0000256" key="3">
    <source>
        <dbReference type="ARBA" id="ARBA00022737"/>
    </source>
</evidence>
<dbReference type="GO" id="GO:0008270">
    <property type="term" value="F:zinc ion binding"/>
    <property type="evidence" value="ECO:0007669"/>
    <property type="project" value="UniProtKB-KW"/>
</dbReference>
<dbReference type="FunFam" id="3.30.160.60:FF:000182">
    <property type="entry name" value="zinc finger protein 366"/>
    <property type="match status" value="1"/>
</dbReference>
<dbReference type="EMBL" id="CP138894">
    <property type="protein sequence ID" value="WPK23453.1"/>
    <property type="molecule type" value="Genomic_DNA"/>
</dbReference>
<dbReference type="PROSITE" id="PS50157">
    <property type="entry name" value="ZINC_FINGER_C2H2_2"/>
    <property type="match status" value="2"/>
</dbReference>
<evidence type="ECO:0000256" key="8">
    <source>
        <dbReference type="ARBA" id="ARBA00023242"/>
    </source>
</evidence>
<feature type="compositionally biased region" description="Low complexity" evidence="10">
    <location>
        <begin position="383"/>
        <end position="418"/>
    </location>
</feature>
<sequence length="597" mass="65561">MNNDRIEHQEDEYGFDQQFLRHLSSASATAEPLSAISDASSGFFSPDTQILVQDMTDNVGTASNTSNHIFGAPEQFSTGLVFPHPLQNIQRGEFLSPHFNGFNSGSAASDTHSTHSLYSDATLNPGLPFQEPFGYLSHSGSVVGAAGGNSNAGADLLLSPGQHGEMPNNNFDQEISLGESISTTNLAHLSLPQTQDVQPNYEFNAAELAKRLYIQEEPTSQQQLTENNLFNYNINYTDIGSVTYNHDTQNDAQLAHGDFPSSGAAQPFYQGGSAVPHVVMENGVSTQNPVFISIEQPPEIVAARTPSLFSNSSRNSSQLDLAELLNAQSAPQRQGFGDGANDRGDVPNPDNYRSADVLPDENGVTSLHLNPDDLINIRRSRASLGSDSGNRSRSRSLSRSNSYNNSRSSSRSRSPSGLDVNDEMSDDEDDASAITSRQRMLDLANTHVSKRKQKHPSLFACTLCDKRFTRPYNLKSHLRTHTDERPFLCKVCGKAFARQHDRKRHEDLHLGEKKYVCKGLLRDGTAIGCGKRFARADALRRHFQTELGKMCIKRLVEEDEREQDGELLSGIQLPSGKFMNPLQPEMPVPTVSIVPPE</sequence>
<dbReference type="PANTHER" id="PTHR23235:SF120">
    <property type="entry name" value="KRUPPEL-LIKE FACTOR 15"/>
    <property type="match status" value="1"/>
</dbReference>
<evidence type="ECO:0000256" key="10">
    <source>
        <dbReference type="SAM" id="MobiDB-lite"/>
    </source>
</evidence>
<evidence type="ECO:0000259" key="11">
    <source>
        <dbReference type="PROSITE" id="PS50157"/>
    </source>
</evidence>
<feature type="domain" description="C2H2-type" evidence="11">
    <location>
        <begin position="487"/>
        <end position="514"/>
    </location>
</feature>
<dbReference type="RefSeq" id="XP_062875839.1">
    <property type="nucleotide sequence ID" value="XM_063019769.1"/>
</dbReference>
<dbReference type="GeneID" id="88171762"/>
<keyword evidence="2" id="KW-0479">Metal-binding</keyword>
<keyword evidence="6" id="KW-0805">Transcription regulation</keyword>
<dbReference type="FunFam" id="3.30.160.60:FF:000181">
    <property type="entry name" value="C2H2 type zinc finger protein"/>
    <property type="match status" value="1"/>
</dbReference>
<dbReference type="Proteomes" id="UP001338582">
    <property type="component" value="Chromosome 1"/>
</dbReference>
<dbReference type="PROSITE" id="PS00028">
    <property type="entry name" value="ZINC_FINGER_C2H2_1"/>
    <property type="match status" value="2"/>
</dbReference>
<evidence type="ECO:0000256" key="6">
    <source>
        <dbReference type="ARBA" id="ARBA00023015"/>
    </source>
</evidence>
<dbReference type="GO" id="GO:0000978">
    <property type="term" value="F:RNA polymerase II cis-regulatory region sequence-specific DNA binding"/>
    <property type="evidence" value="ECO:0007669"/>
    <property type="project" value="TreeGrafter"/>
</dbReference>
<comment type="subcellular location">
    <subcellularLocation>
        <location evidence="1">Nucleus</location>
    </subcellularLocation>
</comment>